<dbReference type="Pfam" id="PF07853">
    <property type="entry name" value="DUF1648"/>
    <property type="match status" value="1"/>
</dbReference>
<feature type="transmembrane region" description="Helical" evidence="1">
    <location>
        <begin position="358"/>
        <end position="380"/>
    </location>
</feature>
<evidence type="ECO:0000259" key="3">
    <source>
        <dbReference type="Pfam" id="PF19124"/>
    </source>
</evidence>
<comment type="caution">
    <text evidence="4">The sequence shown here is derived from an EMBL/GenBank/DDBJ whole genome shotgun (WGS) entry which is preliminary data.</text>
</comment>
<evidence type="ECO:0008006" key="6">
    <source>
        <dbReference type="Google" id="ProtNLM"/>
    </source>
</evidence>
<feature type="transmembrane region" description="Helical" evidence="1">
    <location>
        <begin position="209"/>
        <end position="229"/>
    </location>
</feature>
<evidence type="ECO:0000313" key="4">
    <source>
        <dbReference type="EMBL" id="OXM14615.1"/>
    </source>
</evidence>
<dbReference type="AlphaFoldDB" id="A0A229NXY9"/>
<dbReference type="InterPro" id="IPR043831">
    <property type="entry name" value="DUF5808"/>
</dbReference>
<dbReference type="InterPro" id="IPR012867">
    <property type="entry name" value="DUF1648"/>
</dbReference>
<feature type="domain" description="DUF1648" evidence="2">
    <location>
        <begin position="171"/>
        <end position="219"/>
    </location>
</feature>
<feature type="transmembrane region" description="Helical" evidence="1">
    <location>
        <begin position="163"/>
        <end position="184"/>
    </location>
</feature>
<keyword evidence="1" id="KW-1133">Transmembrane helix</keyword>
<evidence type="ECO:0000313" key="5">
    <source>
        <dbReference type="Proteomes" id="UP000215145"/>
    </source>
</evidence>
<protein>
    <recommendedName>
        <fullName evidence="6">DUF1648 domain-containing protein</fullName>
    </recommendedName>
</protein>
<gene>
    <name evidence="4" type="ORF">CGZ75_16985</name>
</gene>
<proteinExistence type="predicted"/>
<keyword evidence="1" id="KW-0812">Transmembrane</keyword>
<dbReference type="OrthoDB" id="157646at2"/>
<feature type="transmembrane region" description="Helical" evidence="1">
    <location>
        <begin position="259"/>
        <end position="283"/>
    </location>
</feature>
<accession>A0A229NXY9</accession>
<dbReference type="PANTHER" id="PTHR37810:SF9">
    <property type="entry name" value="MEMBRANE PROTEIN"/>
    <property type="match status" value="1"/>
</dbReference>
<reference evidence="4 5" key="1">
    <citation type="submission" date="2017-07" db="EMBL/GenBank/DDBJ databases">
        <title>Paenibacillus herberti R33 genome sequencing and assembly.</title>
        <authorList>
            <person name="Su W."/>
        </authorList>
    </citation>
    <scope>NUCLEOTIDE SEQUENCE [LARGE SCALE GENOMIC DNA]</scope>
    <source>
        <strain evidence="4 5">R33</strain>
    </source>
</reference>
<feature type="transmembrane region" description="Helical" evidence="1">
    <location>
        <begin position="103"/>
        <end position="125"/>
    </location>
</feature>
<evidence type="ECO:0000259" key="2">
    <source>
        <dbReference type="Pfam" id="PF07853"/>
    </source>
</evidence>
<dbReference type="PANTHER" id="PTHR37810">
    <property type="entry name" value="IMMUNITY PROTEIN SDPI"/>
    <property type="match status" value="1"/>
</dbReference>
<feature type="transmembrane region" description="Helical" evidence="1">
    <location>
        <begin position="289"/>
        <end position="311"/>
    </location>
</feature>
<evidence type="ECO:0000256" key="1">
    <source>
        <dbReference type="SAM" id="Phobius"/>
    </source>
</evidence>
<keyword evidence="1" id="KW-0472">Membrane</keyword>
<dbReference type="Proteomes" id="UP000215145">
    <property type="component" value="Unassembled WGS sequence"/>
</dbReference>
<feature type="transmembrane region" description="Helical" evidence="1">
    <location>
        <begin position="70"/>
        <end position="91"/>
    </location>
</feature>
<organism evidence="4 5">
    <name type="scientific">Paenibacillus herberti</name>
    <dbReference type="NCBI Taxonomy" id="1619309"/>
    <lineage>
        <taxon>Bacteria</taxon>
        <taxon>Bacillati</taxon>
        <taxon>Bacillota</taxon>
        <taxon>Bacilli</taxon>
        <taxon>Bacillales</taxon>
        <taxon>Paenibacillaceae</taxon>
        <taxon>Paenibacillus</taxon>
    </lineage>
</organism>
<dbReference type="EMBL" id="NMUQ01000002">
    <property type="protein sequence ID" value="OXM14615.1"/>
    <property type="molecule type" value="Genomic_DNA"/>
</dbReference>
<feature type="transmembrane region" description="Helical" evidence="1">
    <location>
        <begin position="20"/>
        <end position="38"/>
    </location>
</feature>
<dbReference type="GO" id="GO:0009636">
    <property type="term" value="P:response to toxic substance"/>
    <property type="evidence" value="ECO:0007669"/>
    <property type="project" value="TreeGrafter"/>
</dbReference>
<name>A0A229NXY9_9BACL</name>
<sequence length="384" mass="42670">MPIHLSRAKRGKCDMNSMTASWLVMGGAYLLVTAASVLQPYMAPRNILFGVSVPDARREDDEVVRLKRSYVSSVLGASVLIAAITIVLVMINGSSQEEQVSIWFTALPIGALLLQLAFSGGWFVLSHSKALRLKEERGWEAEETRKGSAALKPRSQWQIAYPLTWFLPHLLVIAISAGAAWLFYDRIPEQIIMHYNAQGFPDRIEEKSLWSVFQLNFVQIGMLAVFLFSNYSTQAARAKLHPDAPEEHREQQIRYRRGISLLMLLLGLGIVIFMGMIQAFTLYGGNQQGGALIGVAGMIPLLLSGAAVFSLMRLGKDRIEAPRPGEDGSWKAGMFYWNRNDASIFVEKRSGLGFTLNWGNPISWIFLGIIIVLIIVSLIIGTQN</sequence>
<feature type="domain" description="DUF5808" evidence="3">
    <location>
        <begin position="339"/>
        <end position="364"/>
    </location>
</feature>
<dbReference type="Pfam" id="PF19124">
    <property type="entry name" value="DUF5808"/>
    <property type="match status" value="1"/>
</dbReference>
<keyword evidence="5" id="KW-1185">Reference proteome</keyword>